<dbReference type="InterPro" id="IPR006555">
    <property type="entry name" value="ATP-dep_Helicase_C"/>
</dbReference>
<evidence type="ECO:0000259" key="5">
    <source>
        <dbReference type="PROSITE" id="PS51193"/>
    </source>
</evidence>
<feature type="domain" description="Helicase ATP-binding" evidence="5">
    <location>
        <begin position="33"/>
        <end position="378"/>
    </location>
</feature>
<dbReference type="Pfam" id="PF13307">
    <property type="entry name" value="Helicase_C_2"/>
    <property type="match status" value="1"/>
</dbReference>
<reference evidence="6" key="2">
    <citation type="journal article" date="2024" name="Plant">
        <title>Genomic evolution and insights into agronomic trait innovations of Sesamum species.</title>
        <authorList>
            <person name="Miao H."/>
            <person name="Wang L."/>
            <person name="Qu L."/>
            <person name="Liu H."/>
            <person name="Sun Y."/>
            <person name="Le M."/>
            <person name="Wang Q."/>
            <person name="Wei S."/>
            <person name="Zheng Y."/>
            <person name="Lin W."/>
            <person name="Duan Y."/>
            <person name="Cao H."/>
            <person name="Xiong S."/>
            <person name="Wang X."/>
            <person name="Wei L."/>
            <person name="Li C."/>
            <person name="Ma Q."/>
            <person name="Ju M."/>
            <person name="Zhao R."/>
            <person name="Li G."/>
            <person name="Mu C."/>
            <person name="Tian Q."/>
            <person name="Mei H."/>
            <person name="Zhang T."/>
            <person name="Gao T."/>
            <person name="Zhang H."/>
        </authorList>
    </citation>
    <scope>NUCLEOTIDE SEQUENCE</scope>
    <source>
        <strain evidence="6">KEN8</strain>
    </source>
</reference>
<dbReference type="GO" id="GO:0005524">
    <property type="term" value="F:ATP binding"/>
    <property type="evidence" value="ECO:0007669"/>
    <property type="project" value="UniProtKB-KW"/>
</dbReference>
<dbReference type="EMBL" id="JACGWM010000009">
    <property type="protein sequence ID" value="KAL0352518.1"/>
    <property type="molecule type" value="Genomic_DNA"/>
</dbReference>
<dbReference type="GO" id="GO:0003678">
    <property type="term" value="F:DNA helicase activity"/>
    <property type="evidence" value="ECO:0007669"/>
    <property type="project" value="InterPro"/>
</dbReference>
<evidence type="ECO:0000256" key="4">
    <source>
        <dbReference type="SAM" id="MobiDB-lite"/>
    </source>
</evidence>
<dbReference type="InterPro" id="IPR014013">
    <property type="entry name" value="Helic_SF1/SF2_ATP-bd_DinG/Rad3"/>
</dbReference>
<feature type="region of interest" description="Disordered" evidence="4">
    <location>
        <begin position="1"/>
        <end position="29"/>
    </location>
</feature>
<feature type="compositionally biased region" description="Polar residues" evidence="4">
    <location>
        <begin position="627"/>
        <end position="642"/>
    </location>
</feature>
<dbReference type="PANTHER" id="PTHR11472">
    <property type="entry name" value="DNA REPAIR DEAD HELICASE RAD3/XP-D SUBFAMILY MEMBER"/>
    <property type="match status" value="1"/>
</dbReference>
<evidence type="ECO:0000256" key="1">
    <source>
        <dbReference type="ARBA" id="ARBA00022741"/>
    </source>
</evidence>
<evidence type="ECO:0000256" key="2">
    <source>
        <dbReference type="ARBA" id="ARBA00022801"/>
    </source>
</evidence>
<dbReference type="GO" id="GO:0003676">
    <property type="term" value="F:nucleic acid binding"/>
    <property type="evidence" value="ECO:0007669"/>
    <property type="project" value="InterPro"/>
</dbReference>
<dbReference type="GO" id="GO:0006289">
    <property type="term" value="P:nucleotide-excision repair"/>
    <property type="evidence" value="ECO:0007669"/>
    <property type="project" value="TreeGrafter"/>
</dbReference>
<dbReference type="SMART" id="SM00488">
    <property type="entry name" value="DEXDc2"/>
    <property type="match status" value="1"/>
</dbReference>
<feature type="region of interest" description="Disordered" evidence="4">
    <location>
        <begin position="602"/>
        <end position="643"/>
    </location>
</feature>
<feature type="region of interest" description="Disordered" evidence="4">
    <location>
        <begin position="118"/>
        <end position="146"/>
    </location>
</feature>
<dbReference type="SUPFAM" id="SSF52540">
    <property type="entry name" value="P-loop containing nucleoside triphosphate hydrolases"/>
    <property type="match status" value="1"/>
</dbReference>
<keyword evidence="1" id="KW-0547">Nucleotide-binding</keyword>
<dbReference type="PANTHER" id="PTHR11472:SF47">
    <property type="entry name" value="FANCONI ANEMIA GROUP J PROTEIN"/>
    <property type="match status" value="1"/>
</dbReference>
<dbReference type="InterPro" id="IPR006554">
    <property type="entry name" value="Helicase-like_DEXD_c2"/>
</dbReference>
<dbReference type="InterPro" id="IPR027417">
    <property type="entry name" value="P-loop_NTPase"/>
</dbReference>
<evidence type="ECO:0000256" key="3">
    <source>
        <dbReference type="ARBA" id="ARBA00022840"/>
    </source>
</evidence>
<comment type="caution">
    <text evidence="6">The sequence shown here is derived from an EMBL/GenBank/DDBJ whole genome shotgun (WGS) entry which is preliminary data.</text>
</comment>
<keyword evidence="6" id="KW-0347">Helicase</keyword>
<protein>
    <submittedName>
        <fullName evidence="6">Regulator of telomere elongation helicase 1</fullName>
    </submittedName>
</protein>
<dbReference type="InterPro" id="IPR045028">
    <property type="entry name" value="DinG/Rad3-like"/>
</dbReference>
<dbReference type="GO" id="GO:1990918">
    <property type="term" value="P:double-strand break repair involved in meiotic recombination"/>
    <property type="evidence" value="ECO:0007669"/>
    <property type="project" value="TreeGrafter"/>
</dbReference>
<feature type="compositionally biased region" description="Polar residues" evidence="4">
    <location>
        <begin position="129"/>
        <end position="144"/>
    </location>
</feature>
<proteinExistence type="predicted"/>
<dbReference type="GO" id="GO:0016818">
    <property type="term" value="F:hydrolase activity, acting on acid anhydrides, in phosphorus-containing anhydrides"/>
    <property type="evidence" value="ECO:0007669"/>
    <property type="project" value="InterPro"/>
</dbReference>
<name>A0AAW2PB88_9LAMI</name>
<dbReference type="Gene3D" id="3.40.50.300">
    <property type="entry name" value="P-loop containing nucleotide triphosphate hydrolases"/>
    <property type="match status" value="2"/>
</dbReference>
<keyword evidence="2" id="KW-0378">Hydrolase</keyword>
<keyword evidence="3" id="KW-0067">ATP-binding</keyword>
<dbReference type="PROSITE" id="PS51193">
    <property type="entry name" value="HELICASE_ATP_BIND_2"/>
    <property type="match status" value="1"/>
</dbReference>
<reference evidence="6" key="1">
    <citation type="submission" date="2020-06" db="EMBL/GenBank/DDBJ databases">
        <authorList>
            <person name="Li T."/>
            <person name="Hu X."/>
            <person name="Zhang T."/>
            <person name="Song X."/>
            <person name="Zhang H."/>
            <person name="Dai N."/>
            <person name="Sheng W."/>
            <person name="Hou X."/>
            <person name="Wei L."/>
        </authorList>
    </citation>
    <scope>NUCLEOTIDE SEQUENCE</scope>
    <source>
        <strain evidence="6">KEN8</strain>
        <tissue evidence="6">Leaf</tissue>
    </source>
</reference>
<organism evidence="6">
    <name type="scientific">Sesamum calycinum</name>
    <dbReference type="NCBI Taxonomy" id="2727403"/>
    <lineage>
        <taxon>Eukaryota</taxon>
        <taxon>Viridiplantae</taxon>
        <taxon>Streptophyta</taxon>
        <taxon>Embryophyta</taxon>
        <taxon>Tracheophyta</taxon>
        <taxon>Spermatophyta</taxon>
        <taxon>Magnoliopsida</taxon>
        <taxon>eudicotyledons</taxon>
        <taxon>Gunneridae</taxon>
        <taxon>Pentapetalae</taxon>
        <taxon>asterids</taxon>
        <taxon>lamiids</taxon>
        <taxon>Lamiales</taxon>
        <taxon>Pedaliaceae</taxon>
        <taxon>Sesamum</taxon>
    </lineage>
</organism>
<sequence length="840" mass="94108">MEDSSSPLPPSTNPSPKLIPESSNGSRNTIHIGGIPVEFPYQPYGTQLAFMNRLISTLDRSQRDGHCHALLESPTGTGKSLSLLCSALAWQQNQKLKNVHANLTHSSTRANPEAVSDPINHGGGFIPETQPSGNPVTSPPVTTTAKKEKKRLAPMIFYSSRTHTQISQVIREYKKTSYRVPMAVLVGKLRKEREKRGMLISKPEFKQLELDLCWHEGSRKHYCTNPYLRGEDKVDEQCWTGDKALKELEEANVSLQSFPILQECAKKDAVGSSLEEICKIVPGGCLVFFPSYKLLDKVSTRWQETGQWSQLNAQKSFFVDERFHKDRNRAYISKWLRNSIRLYSCFEESLDSLKSFFRDVKDHIGIAAKSSEHLDADCLNIKSVDKKINKVTKSSRCQQKVGSNENFIGEKSAQWTHPSVPVTKYNTLSTQTTEVVMLMDDKDARVCREYIDLECDSENELRWSATPSVAFSSHDLELTIVKETPDVNFRSPNTTPEFFSKDDYSSPSTSHRFIALPQQSPFQPSSVLNLHDDSTNVVCSTAVATPKTEITSEETIIKPEAESPWSVNSSVWKRRKIIDLSSVGPLNELNAPQISDRFSLTSSVTTADPTQRTEDMNHSENGCCRTKSFQSSAPSRSDQSHVPSGLHMDERLQIFCSRCKNLLGLPENDFSVMCSVISTSKVHLMSLKKKTSDALSTSMVDVLVCDTSYLDQRLATTREGASGQGIWCKEDGCVFNSIFCPFCFDLENCLGVQVVATDGLNVKFQNKTLFYLDQLEVKNFEAETKTSKVEKEQALSLHSDSSMAKNVAVCTFEKFAYVSPVQDSGGWRNTKSRMRLPRKG</sequence>
<evidence type="ECO:0000313" key="6">
    <source>
        <dbReference type="EMBL" id="KAL0352518.1"/>
    </source>
</evidence>
<dbReference type="GO" id="GO:0005634">
    <property type="term" value="C:nucleus"/>
    <property type="evidence" value="ECO:0007669"/>
    <property type="project" value="TreeGrafter"/>
</dbReference>
<gene>
    <name evidence="6" type="ORF">Scaly_1640500</name>
</gene>
<accession>A0AAW2PB88</accession>
<dbReference type="AlphaFoldDB" id="A0AAW2PB88"/>